<evidence type="ECO:0000256" key="4">
    <source>
        <dbReference type="ARBA" id="ARBA00022723"/>
    </source>
</evidence>
<evidence type="ECO:0000256" key="3">
    <source>
        <dbReference type="ARBA" id="ARBA00022722"/>
    </source>
</evidence>
<evidence type="ECO:0000259" key="9">
    <source>
        <dbReference type="Pfam" id="PF01850"/>
    </source>
</evidence>
<dbReference type="CDD" id="cd18735">
    <property type="entry name" value="PIN_HiVapC1-like"/>
    <property type="match status" value="1"/>
</dbReference>
<dbReference type="HAMAP" id="MF_00265">
    <property type="entry name" value="VapC_Nob1"/>
    <property type="match status" value="1"/>
</dbReference>
<accession>A0A3E0WLE3</accession>
<dbReference type="PANTHER" id="PTHR33653:SF1">
    <property type="entry name" value="RIBONUCLEASE VAPC2"/>
    <property type="match status" value="1"/>
</dbReference>
<evidence type="ECO:0000313" key="11">
    <source>
        <dbReference type="Proteomes" id="UP000256763"/>
    </source>
</evidence>
<dbReference type="Pfam" id="PF01850">
    <property type="entry name" value="PIN"/>
    <property type="match status" value="1"/>
</dbReference>
<evidence type="ECO:0000256" key="6">
    <source>
        <dbReference type="ARBA" id="ARBA00022842"/>
    </source>
</evidence>
<dbReference type="PANTHER" id="PTHR33653">
    <property type="entry name" value="RIBONUCLEASE VAPC2"/>
    <property type="match status" value="1"/>
</dbReference>
<dbReference type="Proteomes" id="UP000256763">
    <property type="component" value="Unassembled WGS sequence"/>
</dbReference>
<dbReference type="EC" id="3.1.-.-" evidence="8"/>
<dbReference type="InterPro" id="IPR029060">
    <property type="entry name" value="PIN-like_dom_sf"/>
</dbReference>
<dbReference type="SUPFAM" id="SSF88723">
    <property type="entry name" value="PIN domain-like"/>
    <property type="match status" value="1"/>
</dbReference>
<comment type="cofactor">
    <cofactor evidence="1 8">
        <name>Mg(2+)</name>
        <dbReference type="ChEBI" id="CHEBI:18420"/>
    </cofactor>
</comment>
<comment type="function">
    <text evidence="8">Toxic component of a toxin-antitoxin (TA) system. An RNase.</text>
</comment>
<dbReference type="InterPro" id="IPR050556">
    <property type="entry name" value="Type_II_TA_system_RNase"/>
</dbReference>
<keyword evidence="6 8" id="KW-0460">Magnesium</keyword>
<organism evidence="10 11">
    <name type="scientific">Alkalilimnicola ehrlichii</name>
    <dbReference type="NCBI Taxonomy" id="351052"/>
    <lineage>
        <taxon>Bacteria</taxon>
        <taxon>Pseudomonadati</taxon>
        <taxon>Pseudomonadota</taxon>
        <taxon>Gammaproteobacteria</taxon>
        <taxon>Chromatiales</taxon>
        <taxon>Ectothiorhodospiraceae</taxon>
        <taxon>Alkalilimnicola</taxon>
    </lineage>
</organism>
<name>A0A3E0WLE3_9GAMM</name>
<dbReference type="OrthoDB" id="9796690at2"/>
<comment type="similarity">
    <text evidence="7 8">Belongs to the PINc/VapC protein family.</text>
</comment>
<sequence length="133" mass="14539">MRYMLDTNICIYVMKHKPASVAERLQTVSVDDVALSAVVLAELRYGIAKSQYRERSQAALEEFLAFVRVLDWPAVAADAYGEIRAELTASGQIIGGNDLLIAAHARCLGATLVTNNNRGFARVPGLSVENWAE</sequence>
<dbReference type="RefSeq" id="WP_116303344.1">
    <property type="nucleotide sequence ID" value="NZ_NFZV01000020.1"/>
</dbReference>
<dbReference type="GO" id="GO:0016787">
    <property type="term" value="F:hydrolase activity"/>
    <property type="evidence" value="ECO:0007669"/>
    <property type="project" value="UniProtKB-KW"/>
</dbReference>
<keyword evidence="4 8" id="KW-0479">Metal-binding</keyword>
<feature type="binding site" evidence="8">
    <location>
        <position position="98"/>
    </location>
    <ligand>
        <name>Mg(2+)</name>
        <dbReference type="ChEBI" id="CHEBI:18420"/>
    </ligand>
</feature>
<feature type="domain" description="PIN" evidence="9">
    <location>
        <begin position="3"/>
        <end position="125"/>
    </location>
</feature>
<comment type="caution">
    <text evidence="10">The sequence shown here is derived from an EMBL/GenBank/DDBJ whole genome shotgun (WGS) entry which is preliminary data.</text>
</comment>
<dbReference type="InterPro" id="IPR002716">
    <property type="entry name" value="PIN_dom"/>
</dbReference>
<evidence type="ECO:0000256" key="2">
    <source>
        <dbReference type="ARBA" id="ARBA00022649"/>
    </source>
</evidence>
<evidence type="ECO:0000313" key="10">
    <source>
        <dbReference type="EMBL" id="RFA32907.1"/>
    </source>
</evidence>
<keyword evidence="2 8" id="KW-1277">Toxin-antitoxin system</keyword>
<gene>
    <name evidence="8" type="primary">vapC</name>
    <name evidence="10" type="ORF">CAL65_18345</name>
</gene>
<keyword evidence="8" id="KW-0800">Toxin</keyword>
<dbReference type="GO" id="GO:0004540">
    <property type="term" value="F:RNA nuclease activity"/>
    <property type="evidence" value="ECO:0007669"/>
    <property type="project" value="InterPro"/>
</dbReference>
<keyword evidence="11" id="KW-1185">Reference proteome</keyword>
<dbReference type="GO" id="GO:0090729">
    <property type="term" value="F:toxin activity"/>
    <property type="evidence" value="ECO:0007669"/>
    <property type="project" value="UniProtKB-KW"/>
</dbReference>
<evidence type="ECO:0000256" key="1">
    <source>
        <dbReference type="ARBA" id="ARBA00001946"/>
    </source>
</evidence>
<evidence type="ECO:0000256" key="5">
    <source>
        <dbReference type="ARBA" id="ARBA00022801"/>
    </source>
</evidence>
<protein>
    <recommendedName>
        <fullName evidence="8">Ribonuclease VapC</fullName>
        <shortName evidence="8">RNase VapC</shortName>
        <ecNumber evidence="8">3.1.-.-</ecNumber>
    </recommendedName>
    <alternativeName>
        <fullName evidence="8">Toxin VapC</fullName>
    </alternativeName>
</protein>
<dbReference type="GO" id="GO:0000287">
    <property type="term" value="F:magnesium ion binding"/>
    <property type="evidence" value="ECO:0007669"/>
    <property type="project" value="UniProtKB-UniRule"/>
</dbReference>
<dbReference type="AlphaFoldDB" id="A0A3E0WLE3"/>
<evidence type="ECO:0000256" key="7">
    <source>
        <dbReference type="ARBA" id="ARBA00038093"/>
    </source>
</evidence>
<keyword evidence="3 8" id="KW-0540">Nuclease</keyword>
<keyword evidence="5 8" id="KW-0378">Hydrolase</keyword>
<proteinExistence type="inferred from homology"/>
<reference evidence="11" key="1">
    <citation type="submission" date="2017-05" db="EMBL/GenBank/DDBJ databases">
        <authorList>
            <person name="Sharma S."/>
            <person name="Sidhu C."/>
            <person name="Pinnaka A.K."/>
        </authorList>
    </citation>
    <scope>NUCLEOTIDE SEQUENCE [LARGE SCALE GENOMIC DNA]</scope>
    <source>
        <strain evidence="11">AK93</strain>
    </source>
</reference>
<dbReference type="Gene3D" id="3.40.50.1010">
    <property type="entry name" value="5'-nuclease"/>
    <property type="match status" value="1"/>
</dbReference>
<evidence type="ECO:0000256" key="8">
    <source>
        <dbReference type="HAMAP-Rule" id="MF_00265"/>
    </source>
</evidence>
<dbReference type="InterPro" id="IPR022907">
    <property type="entry name" value="VapC_family"/>
</dbReference>
<dbReference type="EMBL" id="NFZW01000024">
    <property type="protein sequence ID" value="RFA32907.1"/>
    <property type="molecule type" value="Genomic_DNA"/>
</dbReference>
<feature type="binding site" evidence="8">
    <location>
        <position position="6"/>
    </location>
    <ligand>
        <name>Mg(2+)</name>
        <dbReference type="ChEBI" id="CHEBI:18420"/>
    </ligand>
</feature>